<dbReference type="SMART" id="SM00868">
    <property type="entry name" value="zf-AD"/>
    <property type="match status" value="1"/>
</dbReference>
<feature type="domain" description="C2H2-type" evidence="6">
    <location>
        <begin position="313"/>
        <end position="341"/>
    </location>
</feature>
<feature type="domain" description="C2H2-type" evidence="6">
    <location>
        <begin position="424"/>
        <end position="451"/>
    </location>
</feature>
<evidence type="ECO:0000256" key="3">
    <source>
        <dbReference type="ARBA" id="ARBA00022771"/>
    </source>
</evidence>
<dbReference type="InterPro" id="IPR012934">
    <property type="entry name" value="Znf_AD"/>
</dbReference>
<dbReference type="PANTHER" id="PTHR24379:SF121">
    <property type="entry name" value="C2H2-TYPE DOMAIN-CONTAINING PROTEIN"/>
    <property type="match status" value="1"/>
</dbReference>
<dbReference type="AlphaFoldDB" id="A0A653BV79"/>
<dbReference type="GO" id="GO:0005634">
    <property type="term" value="C:nucleus"/>
    <property type="evidence" value="ECO:0007669"/>
    <property type="project" value="InterPro"/>
</dbReference>
<dbReference type="Pfam" id="PF12874">
    <property type="entry name" value="zf-met"/>
    <property type="match status" value="1"/>
</dbReference>
<feature type="domain" description="C2H2-type" evidence="6">
    <location>
        <begin position="374"/>
        <end position="401"/>
    </location>
</feature>
<dbReference type="PROSITE" id="PS00028">
    <property type="entry name" value="ZINC_FINGER_C2H2_1"/>
    <property type="match status" value="8"/>
</dbReference>
<dbReference type="SMART" id="SM00355">
    <property type="entry name" value="ZnF_C2H2"/>
    <property type="match status" value="8"/>
</dbReference>
<feature type="domain" description="C2H2-type" evidence="6">
    <location>
        <begin position="286"/>
        <end position="313"/>
    </location>
</feature>
<dbReference type="SUPFAM" id="SSF57667">
    <property type="entry name" value="beta-beta-alpha zinc fingers"/>
    <property type="match status" value="4"/>
</dbReference>
<dbReference type="PANTHER" id="PTHR24379">
    <property type="entry name" value="KRAB AND ZINC FINGER DOMAIN-CONTAINING"/>
    <property type="match status" value="1"/>
</dbReference>
<dbReference type="Pfam" id="PF00096">
    <property type="entry name" value="zf-C2H2"/>
    <property type="match status" value="5"/>
</dbReference>
<dbReference type="InterPro" id="IPR036236">
    <property type="entry name" value="Znf_C2H2_sf"/>
</dbReference>
<sequence>METILKCRTCLTQGTQAEISTKVSDRISNYDDTYKDVIIHLVPTMDSTLSDDHLICFTCKRVLKTTKKFINLCLTVEEKLAEQYERQLKDNDEEEETPVIVPVESLENVDLENPAEIVENIEIVVEDDVGDFVQKPKQMQDESRQLIEDEEANTSMMDHSYIKTEAVDTEVAEDGEIFFQHDEYDSRSIPEEAEAMETSSMVDSEDEGRRYILVQQGANSQDGTQEEELSLDQLQEFAEESTGEVSNDGHAMIKQEQHPYTEDENSQEQIALESKPFPTALPGGGGMCDICGREFGTVQLLNKHLASHEDKRVQCPTCPKIFRSELYLNRHINLVHKVDDLGLRYLCMACNKLFKNKGALNAHYKLKHLKLEPFKCKDCGETFGRADYLKKHQHQHKQADEGRKSNNSKTPGKFLRFKNTDEPLPCKICGKFYNGIHKLKVHLQTHVVVKRYACDYCDLTYKRWPSLKRHEKTHLESDGMFYRCNVCWKRMPTQEELQAHMTQHGNPRYRCHVCNQQFHRKYLFDNHYLLEHATPEDLELSKKEIIYDTLLELANQSQDYIGSEAVQEEQDVE</sequence>
<dbReference type="Gene3D" id="3.30.160.60">
    <property type="entry name" value="Classic Zinc Finger"/>
    <property type="match status" value="4"/>
</dbReference>
<organism evidence="7 8">
    <name type="scientific">Callosobruchus maculatus</name>
    <name type="common">Southern cowpea weevil</name>
    <name type="synonym">Pulse bruchid</name>
    <dbReference type="NCBI Taxonomy" id="64391"/>
    <lineage>
        <taxon>Eukaryota</taxon>
        <taxon>Metazoa</taxon>
        <taxon>Ecdysozoa</taxon>
        <taxon>Arthropoda</taxon>
        <taxon>Hexapoda</taxon>
        <taxon>Insecta</taxon>
        <taxon>Pterygota</taxon>
        <taxon>Neoptera</taxon>
        <taxon>Endopterygota</taxon>
        <taxon>Coleoptera</taxon>
        <taxon>Polyphaga</taxon>
        <taxon>Cucujiformia</taxon>
        <taxon>Chrysomeloidea</taxon>
        <taxon>Chrysomelidae</taxon>
        <taxon>Bruchinae</taxon>
        <taxon>Bruchini</taxon>
        <taxon>Callosobruchus</taxon>
    </lineage>
</organism>
<dbReference type="PROSITE" id="PS50157">
    <property type="entry name" value="ZINC_FINGER_C2H2_2"/>
    <property type="match status" value="8"/>
</dbReference>
<feature type="domain" description="C2H2-type" evidence="6">
    <location>
        <begin position="452"/>
        <end position="479"/>
    </location>
</feature>
<feature type="domain" description="C2H2-type" evidence="6">
    <location>
        <begin position="509"/>
        <end position="537"/>
    </location>
</feature>
<dbReference type="GO" id="GO:0008270">
    <property type="term" value="F:zinc ion binding"/>
    <property type="evidence" value="ECO:0007669"/>
    <property type="project" value="UniProtKB-KW"/>
</dbReference>
<keyword evidence="8" id="KW-1185">Reference proteome</keyword>
<keyword evidence="3 5" id="KW-0863">Zinc-finger</keyword>
<feature type="domain" description="C2H2-type" evidence="6">
    <location>
        <begin position="482"/>
        <end position="509"/>
    </location>
</feature>
<evidence type="ECO:0000259" key="6">
    <source>
        <dbReference type="PROSITE" id="PS50157"/>
    </source>
</evidence>
<feature type="domain" description="C2H2-type" evidence="6">
    <location>
        <begin position="345"/>
        <end position="373"/>
    </location>
</feature>
<dbReference type="Proteomes" id="UP000410492">
    <property type="component" value="Unassembled WGS sequence"/>
</dbReference>
<evidence type="ECO:0000256" key="4">
    <source>
        <dbReference type="ARBA" id="ARBA00022833"/>
    </source>
</evidence>
<dbReference type="InterPro" id="IPR013087">
    <property type="entry name" value="Znf_C2H2_type"/>
</dbReference>
<dbReference type="Pfam" id="PF13912">
    <property type="entry name" value="zf-C2H2_6"/>
    <property type="match status" value="1"/>
</dbReference>
<dbReference type="EMBL" id="CAACVG010005665">
    <property type="protein sequence ID" value="VEN39522.1"/>
    <property type="molecule type" value="Genomic_DNA"/>
</dbReference>
<evidence type="ECO:0000256" key="1">
    <source>
        <dbReference type="ARBA" id="ARBA00022723"/>
    </source>
</evidence>
<keyword evidence="4" id="KW-0862">Zinc</keyword>
<evidence type="ECO:0000256" key="5">
    <source>
        <dbReference type="PROSITE-ProRule" id="PRU00042"/>
    </source>
</evidence>
<keyword evidence="1" id="KW-0479">Metal-binding</keyword>
<evidence type="ECO:0000256" key="2">
    <source>
        <dbReference type="ARBA" id="ARBA00022737"/>
    </source>
</evidence>
<evidence type="ECO:0000313" key="8">
    <source>
        <dbReference type="Proteomes" id="UP000410492"/>
    </source>
</evidence>
<evidence type="ECO:0000313" key="7">
    <source>
        <dbReference type="EMBL" id="VEN39522.1"/>
    </source>
</evidence>
<protein>
    <recommendedName>
        <fullName evidence="6">C2H2-type domain-containing protein</fullName>
    </recommendedName>
</protein>
<proteinExistence type="predicted"/>
<reference evidence="7 8" key="1">
    <citation type="submission" date="2019-01" db="EMBL/GenBank/DDBJ databases">
        <authorList>
            <person name="Sayadi A."/>
        </authorList>
    </citation>
    <scope>NUCLEOTIDE SEQUENCE [LARGE SCALE GENOMIC DNA]</scope>
</reference>
<keyword evidence="2" id="KW-0677">Repeat</keyword>
<dbReference type="OrthoDB" id="6715806at2759"/>
<gene>
    <name evidence="7" type="ORF">CALMAC_LOCUS4029</name>
</gene>
<accession>A0A653BV79</accession>
<name>A0A653BV79_CALMS</name>